<feature type="transmembrane region" description="Helical" evidence="3">
    <location>
        <begin position="20"/>
        <end position="37"/>
    </location>
</feature>
<protein>
    <submittedName>
        <fullName evidence="5">Glycine/D-amino acid oxidase-like deaminating enzyme</fullName>
    </submittedName>
</protein>
<comment type="similarity">
    <text evidence="1">Belongs to the DadA oxidoreductase family.</text>
</comment>
<dbReference type="PANTHER" id="PTHR13847:SF280">
    <property type="entry name" value="D-AMINO ACID DEHYDROGENASE"/>
    <property type="match status" value="1"/>
</dbReference>
<reference evidence="5 6" key="1">
    <citation type="submission" date="2018-05" db="EMBL/GenBank/DDBJ databases">
        <title>Genomic Encyclopedia of Type Strains, Phase IV (KMG-IV): sequencing the most valuable type-strain genomes for metagenomic binning, comparative biology and taxonomic classification.</title>
        <authorList>
            <person name="Goeker M."/>
        </authorList>
    </citation>
    <scope>NUCLEOTIDE SEQUENCE [LARGE SCALE GENOMIC DNA]</scope>
    <source>
        <strain evidence="5 6">DSM 6462</strain>
    </source>
</reference>
<evidence type="ECO:0000313" key="5">
    <source>
        <dbReference type="EMBL" id="PXW55231.1"/>
    </source>
</evidence>
<dbReference type="AlphaFoldDB" id="A0A2V3TZB4"/>
<name>A0A2V3TZB4_9HYPH</name>
<keyword evidence="3" id="KW-1133">Transmembrane helix</keyword>
<proteinExistence type="inferred from homology"/>
<dbReference type="InterPro" id="IPR036188">
    <property type="entry name" value="FAD/NAD-bd_sf"/>
</dbReference>
<dbReference type="GO" id="GO:0055130">
    <property type="term" value="P:D-alanine catabolic process"/>
    <property type="evidence" value="ECO:0007669"/>
    <property type="project" value="TreeGrafter"/>
</dbReference>
<organism evidence="5 6">
    <name type="scientific">Chelatococcus asaccharovorans</name>
    <dbReference type="NCBI Taxonomy" id="28210"/>
    <lineage>
        <taxon>Bacteria</taxon>
        <taxon>Pseudomonadati</taxon>
        <taxon>Pseudomonadota</taxon>
        <taxon>Alphaproteobacteria</taxon>
        <taxon>Hyphomicrobiales</taxon>
        <taxon>Chelatococcaceae</taxon>
        <taxon>Chelatococcus</taxon>
    </lineage>
</organism>
<keyword evidence="3" id="KW-0812">Transmembrane</keyword>
<evidence type="ECO:0000256" key="1">
    <source>
        <dbReference type="ARBA" id="ARBA00009410"/>
    </source>
</evidence>
<keyword evidence="3" id="KW-0472">Membrane</keyword>
<dbReference type="OrthoDB" id="9787190at2"/>
<evidence type="ECO:0000256" key="3">
    <source>
        <dbReference type="SAM" id="Phobius"/>
    </source>
</evidence>
<evidence type="ECO:0000313" key="6">
    <source>
        <dbReference type="Proteomes" id="UP000248021"/>
    </source>
</evidence>
<keyword evidence="2" id="KW-0560">Oxidoreductase</keyword>
<keyword evidence="6" id="KW-1185">Reference proteome</keyword>
<gene>
    <name evidence="5" type="ORF">C7450_110170</name>
</gene>
<evidence type="ECO:0000256" key="2">
    <source>
        <dbReference type="ARBA" id="ARBA00023002"/>
    </source>
</evidence>
<dbReference type="Pfam" id="PF01266">
    <property type="entry name" value="DAO"/>
    <property type="match status" value="1"/>
</dbReference>
<evidence type="ECO:0000259" key="4">
    <source>
        <dbReference type="Pfam" id="PF01266"/>
    </source>
</evidence>
<dbReference type="EMBL" id="QJJK01000010">
    <property type="protein sequence ID" value="PXW55231.1"/>
    <property type="molecule type" value="Genomic_DNA"/>
</dbReference>
<dbReference type="SUPFAM" id="SSF51905">
    <property type="entry name" value="FAD/NAD(P)-binding domain"/>
    <property type="match status" value="1"/>
</dbReference>
<feature type="domain" description="FAD dependent oxidoreductase" evidence="4">
    <location>
        <begin position="19"/>
        <end position="411"/>
    </location>
</feature>
<dbReference type="Gene3D" id="3.30.9.10">
    <property type="entry name" value="D-Amino Acid Oxidase, subunit A, domain 2"/>
    <property type="match status" value="2"/>
</dbReference>
<dbReference type="RefSeq" id="WP_110376825.1">
    <property type="nucleotide sequence ID" value="NZ_JAHBRY010000003.1"/>
</dbReference>
<dbReference type="GO" id="GO:0008718">
    <property type="term" value="F:D-amino-acid dehydrogenase activity"/>
    <property type="evidence" value="ECO:0007669"/>
    <property type="project" value="TreeGrafter"/>
</dbReference>
<sequence>MSPPVQKVVSNPQLPKKVDVVVIGGGIAGVSTAFFLARRGISVALCEKGEIGAEQSSRNWGWCRTLSRDPRELPLAIESLRLWRQMNAMTGRETGFRQCGILSLCATEAEMADARRADDEARLYQSDARMIGPEAIQALVPGTDRPWIGAHFAPSDGRAEPALAAPAIAEGARDAGACILTGCAVRGVETKAGAVSGVVTEKGTIACQSVVLAGGVWSRLMCHSLGLRLPQLNVQGNVMRTAPLEGGPEVSVRGRGFGLRKRLDGGYNIAYGLSNEAQIVPDSFRYLFDFLPRLMIERKSIRLRIGKRFLQEVLDARKWGMDEVSPFERTRILDPKVIQSDMDAALRNLRAAFPVFDKAEIVESWGGLIDATPDAVPVISAVDELPGFFLSTGYSGHGFGIGPGAGRLTADIVMGAPTVVDPAPFSFNRLRKGSKPVLKQDLRRNSLQSQGIGGAN</sequence>
<accession>A0A2V3TZB4</accession>
<dbReference type="PANTHER" id="PTHR13847">
    <property type="entry name" value="SARCOSINE DEHYDROGENASE-RELATED"/>
    <property type="match status" value="1"/>
</dbReference>
<dbReference type="GO" id="GO:0005737">
    <property type="term" value="C:cytoplasm"/>
    <property type="evidence" value="ECO:0007669"/>
    <property type="project" value="TreeGrafter"/>
</dbReference>
<comment type="caution">
    <text evidence="5">The sequence shown here is derived from an EMBL/GenBank/DDBJ whole genome shotgun (WGS) entry which is preliminary data.</text>
</comment>
<dbReference type="Gene3D" id="3.50.50.60">
    <property type="entry name" value="FAD/NAD(P)-binding domain"/>
    <property type="match status" value="2"/>
</dbReference>
<dbReference type="InterPro" id="IPR006076">
    <property type="entry name" value="FAD-dep_OxRdtase"/>
</dbReference>
<dbReference type="Proteomes" id="UP000248021">
    <property type="component" value="Unassembled WGS sequence"/>
</dbReference>
<dbReference type="GO" id="GO:0005886">
    <property type="term" value="C:plasma membrane"/>
    <property type="evidence" value="ECO:0007669"/>
    <property type="project" value="TreeGrafter"/>
</dbReference>